<protein>
    <submittedName>
        <fullName evidence="2">Uncharacterized protein</fullName>
    </submittedName>
</protein>
<gene>
    <name evidence="2" type="ORF">BD289DRAFT_455219</name>
</gene>
<name>A0A2T3A0K7_9PEZI</name>
<feature type="chain" id="PRO_5015442411" evidence="1">
    <location>
        <begin position="25"/>
        <end position="201"/>
    </location>
</feature>
<dbReference type="InParanoid" id="A0A2T3A0K7"/>
<organism evidence="2 3">
    <name type="scientific">Coniella lustricola</name>
    <dbReference type="NCBI Taxonomy" id="2025994"/>
    <lineage>
        <taxon>Eukaryota</taxon>
        <taxon>Fungi</taxon>
        <taxon>Dikarya</taxon>
        <taxon>Ascomycota</taxon>
        <taxon>Pezizomycotina</taxon>
        <taxon>Sordariomycetes</taxon>
        <taxon>Sordariomycetidae</taxon>
        <taxon>Diaporthales</taxon>
        <taxon>Schizoparmaceae</taxon>
        <taxon>Coniella</taxon>
    </lineage>
</organism>
<evidence type="ECO:0000256" key="1">
    <source>
        <dbReference type="SAM" id="SignalP"/>
    </source>
</evidence>
<dbReference type="EMBL" id="KZ678524">
    <property type="protein sequence ID" value="PSR80614.1"/>
    <property type="molecule type" value="Genomic_DNA"/>
</dbReference>
<proteinExistence type="predicted"/>
<sequence length="201" mass="20570">MKSLNKLAPQAGALSALLFQATCTGTVLVGGSTQPQPSQAAEPEAVSLAIDTRSTTAVQGMQYCGNFANADGSMAVSLVTALGQGHLETREYTVAAHGCNRVQCWDTSGVYVCNDNAAAITVTGAQVSTAASSINSDCCLFSTSGSELHQSIMAGQQFTQWGWNVVVAYADCNVGVTVKPSVLGGYGVNAGACMQFSGIVV</sequence>
<keyword evidence="1" id="KW-0732">Signal</keyword>
<dbReference type="AlphaFoldDB" id="A0A2T3A0K7"/>
<reference evidence="2 3" key="1">
    <citation type="journal article" date="2018" name="Mycol. Prog.">
        <title>Coniella lustricola, a new species from submerged detritus.</title>
        <authorList>
            <person name="Raudabaugh D.B."/>
            <person name="Iturriaga T."/>
            <person name="Carver A."/>
            <person name="Mondo S."/>
            <person name="Pangilinan J."/>
            <person name="Lipzen A."/>
            <person name="He G."/>
            <person name="Amirebrahimi M."/>
            <person name="Grigoriev I.V."/>
            <person name="Miller A.N."/>
        </authorList>
    </citation>
    <scope>NUCLEOTIDE SEQUENCE [LARGE SCALE GENOMIC DNA]</scope>
    <source>
        <strain evidence="2 3">B22-T-1</strain>
    </source>
</reference>
<dbReference type="Proteomes" id="UP000241462">
    <property type="component" value="Unassembled WGS sequence"/>
</dbReference>
<keyword evidence="3" id="KW-1185">Reference proteome</keyword>
<feature type="signal peptide" evidence="1">
    <location>
        <begin position="1"/>
        <end position="24"/>
    </location>
</feature>
<dbReference type="STRING" id="2025994.A0A2T3A0K7"/>
<evidence type="ECO:0000313" key="3">
    <source>
        <dbReference type="Proteomes" id="UP000241462"/>
    </source>
</evidence>
<dbReference type="OrthoDB" id="5272418at2759"/>
<accession>A0A2T3A0K7</accession>
<evidence type="ECO:0000313" key="2">
    <source>
        <dbReference type="EMBL" id="PSR80614.1"/>
    </source>
</evidence>